<organism evidence="1 2">
    <name type="scientific">Streptomyces cinerochromogenes</name>
    <dbReference type="NCBI Taxonomy" id="66422"/>
    <lineage>
        <taxon>Bacteria</taxon>
        <taxon>Bacillati</taxon>
        <taxon>Actinomycetota</taxon>
        <taxon>Actinomycetes</taxon>
        <taxon>Kitasatosporales</taxon>
        <taxon>Streptomycetaceae</taxon>
        <taxon>Streptomyces</taxon>
    </lineage>
</organism>
<dbReference type="RefSeq" id="WP_392823392.1">
    <property type="nucleotide sequence ID" value="NZ_JBICYV010000021.1"/>
</dbReference>
<dbReference type="Proteomes" id="UP001604267">
    <property type="component" value="Unassembled WGS sequence"/>
</dbReference>
<proteinExistence type="predicted"/>
<sequence>MQDTPAAAVTVHLWSLSEDVIVEHDGENDQVVLKSRWGVDYVKRPCPAVQEALRRMELGPVSLANAAEQHVDLYAVMLPALSRLSHLVVRTLGVDDLRGPLLSVFPVAHDAPLALVWPPGQRPVQLPRHVVLTRLDSGLSLEAVGGRHTVVLHRPEAALVVAMLAWPVTPEKASASLPLPPQMTEGIIRYLAAAGMAAPVDGAEYGAEYGGAYGCE</sequence>
<name>A0ABW7BEI0_9ACTN</name>
<accession>A0ABW7BEI0</accession>
<dbReference type="EMBL" id="JBICYV010000021">
    <property type="protein sequence ID" value="MFG3015587.1"/>
    <property type="molecule type" value="Genomic_DNA"/>
</dbReference>
<reference evidence="1 2" key="1">
    <citation type="submission" date="2024-10" db="EMBL/GenBank/DDBJ databases">
        <title>The Natural Products Discovery Center: Release of the First 8490 Sequenced Strains for Exploring Actinobacteria Biosynthetic Diversity.</title>
        <authorList>
            <person name="Kalkreuter E."/>
            <person name="Kautsar S.A."/>
            <person name="Yang D."/>
            <person name="Bader C.D."/>
            <person name="Teijaro C.N."/>
            <person name="Fluegel L."/>
            <person name="Davis C.M."/>
            <person name="Simpson J.R."/>
            <person name="Lauterbach L."/>
            <person name="Steele A.D."/>
            <person name="Gui C."/>
            <person name="Meng S."/>
            <person name="Li G."/>
            <person name="Viehrig K."/>
            <person name="Ye F."/>
            <person name="Su P."/>
            <person name="Kiefer A.F."/>
            <person name="Nichols A."/>
            <person name="Cepeda A.J."/>
            <person name="Yan W."/>
            <person name="Fan B."/>
            <person name="Jiang Y."/>
            <person name="Adhikari A."/>
            <person name="Zheng C.-J."/>
            <person name="Schuster L."/>
            <person name="Cowan T.M."/>
            <person name="Smanski M.J."/>
            <person name="Chevrette M.G."/>
            <person name="De Carvalho L.P.S."/>
            <person name="Shen B."/>
        </authorList>
    </citation>
    <scope>NUCLEOTIDE SEQUENCE [LARGE SCALE GENOMIC DNA]</scope>
    <source>
        <strain evidence="1 2">NPDC048320</strain>
    </source>
</reference>
<keyword evidence="2" id="KW-1185">Reference proteome</keyword>
<protein>
    <submittedName>
        <fullName evidence="1">NADH oxidase</fullName>
    </submittedName>
</protein>
<comment type="caution">
    <text evidence="1">The sequence shown here is derived from an EMBL/GenBank/DDBJ whole genome shotgun (WGS) entry which is preliminary data.</text>
</comment>
<evidence type="ECO:0000313" key="2">
    <source>
        <dbReference type="Proteomes" id="UP001604267"/>
    </source>
</evidence>
<gene>
    <name evidence="1" type="ORF">ACGFZB_35130</name>
</gene>
<evidence type="ECO:0000313" key="1">
    <source>
        <dbReference type="EMBL" id="MFG3015587.1"/>
    </source>
</evidence>